<dbReference type="EMBL" id="CP070228">
    <property type="protein sequence ID" value="QRV02798.1"/>
    <property type="molecule type" value="Genomic_DNA"/>
</dbReference>
<dbReference type="InterPro" id="IPR046281">
    <property type="entry name" value="DUF6318"/>
</dbReference>
<evidence type="ECO:0000313" key="3">
    <source>
        <dbReference type="Proteomes" id="UP000602653"/>
    </source>
</evidence>
<proteinExistence type="predicted"/>
<protein>
    <recommendedName>
        <fullName evidence="1">DUF6318 domain-containing protein</fullName>
    </recommendedName>
</protein>
<gene>
    <name evidence="2" type="ORF">JTE88_03455</name>
</gene>
<reference evidence="2 3" key="1">
    <citation type="submission" date="2021-02" db="EMBL/GenBank/DDBJ databases">
        <title>Complete Genome Sequence of Arcanobacterium phocisimile strain DSM 26142T from a harbour seal.</title>
        <authorList>
            <person name="Borowiak M."/>
            <person name="Alssahen M."/>
            <person name="Malorny B."/>
            <person name="Laemmler C."/>
            <person name="Siebert U."/>
            <person name="Ploetz M."/>
            <person name="Abdulmawjood A."/>
        </authorList>
    </citation>
    <scope>NUCLEOTIDE SEQUENCE [LARGE SCALE GENOMIC DNA]</scope>
    <source>
        <strain evidence="2 3">DSM 26142</strain>
    </source>
</reference>
<evidence type="ECO:0000313" key="2">
    <source>
        <dbReference type="EMBL" id="QRV02798.1"/>
    </source>
</evidence>
<dbReference type="Pfam" id="PF19843">
    <property type="entry name" value="DUF6318"/>
    <property type="match status" value="1"/>
</dbReference>
<sequence>MSSTDFSQMVYRWAGIFIASIVLLSACTAKSEPADRPMEALSSQEATVLENSESGGERAIPQRPIVDPPVDPVLTGDNRADAVAVAQHFVQVYPYMLKTGDTSFWQRYSSPECKFCQETLDAARERNKSGAWIDGDLELKNPLLRVANEGETLFQVEFSVERTGVVEHLSTGEKVVPNHENRVLLIVSKDSQWTVKNFQIGKAAENNE</sequence>
<dbReference type="Proteomes" id="UP000602653">
    <property type="component" value="Chromosome"/>
</dbReference>
<accession>A0ABX7ILV2</accession>
<evidence type="ECO:0000259" key="1">
    <source>
        <dbReference type="Pfam" id="PF19843"/>
    </source>
</evidence>
<keyword evidence="3" id="KW-1185">Reference proteome</keyword>
<dbReference type="RefSeq" id="WP_204425403.1">
    <property type="nucleotide sequence ID" value="NZ_CP070228.1"/>
</dbReference>
<feature type="domain" description="DUF6318" evidence="1">
    <location>
        <begin position="82"/>
        <end position="195"/>
    </location>
</feature>
<organism evidence="2 3">
    <name type="scientific">Arcanobacterium phocisimile</name>
    <dbReference type="NCBI Taxonomy" id="1302235"/>
    <lineage>
        <taxon>Bacteria</taxon>
        <taxon>Bacillati</taxon>
        <taxon>Actinomycetota</taxon>
        <taxon>Actinomycetes</taxon>
        <taxon>Actinomycetales</taxon>
        <taxon>Actinomycetaceae</taxon>
        <taxon>Arcanobacterium</taxon>
    </lineage>
</organism>
<name>A0ABX7ILV2_9ACTO</name>